<sequence length="234" mass="25415">MYFPAAAILSFSLVLVAPAVVAGKKAKTVKLDVDFSTFVDGSDINSFLDRHQLYVSDYSVGSEPLSHTFVKRNVDIVAGSLRLKVDGQSGSGDVKSAEVGTYDSDIRYGTFTTIAKLTPVEGVCAGFFTYTDDNNEIDIEALSSYYNKGYGYSVQPGLEFTNQPLKAGGKSTNTAVAYDFDPTADFHNYTIVWMKGKSEFHVDGKLRTTFRDNVPSVGASFLWNATSTGAPPMR</sequence>
<dbReference type="PROSITE" id="PS51762">
    <property type="entry name" value="GH16_2"/>
    <property type="match status" value="1"/>
</dbReference>
<proteinExistence type="predicted"/>
<reference evidence="3 4" key="1">
    <citation type="journal article" date="2015" name="Front. Microbiol.">
        <title>Genome sequence of the plant growth promoting endophytic yeast Rhodotorula graminis WP1.</title>
        <authorList>
            <person name="Firrincieli A."/>
            <person name="Otillar R."/>
            <person name="Salamov A."/>
            <person name="Schmutz J."/>
            <person name="Khan Z."/>
            <person name="Redman R.S."/>
            <person name="Fleck N.D."/>
            <person name="Lindquist E."/>
            <person name="Grigoriev I.V."/>
            <person name="Doty S.L."/>
        </authorList>
    </citation>
    <scope>NUCLEOTIDE SEQUENCE [LARGE SCALE GENOMIC DNA]</scope>
    <source>
        <strain evidence="3 4">WP1</strain>
    </source>
</reference>
<feature type="signal peptide" evidence="1">
    <location>
        <begin position="1"/>
        <end position="22"/>
    </location>
</feature>
<dbReference type="GO" id="GO:0005975">
    <property type="term" value="P:carbohydrate metabolic process"/>
    <property type="evidence" value="ECO:0007669"/>
    <property type="project" value="InterPro"/>
</dbReference>
<evidence type="ECO:0000259" key="2">
    <source>
        <dbReference type="PROSITE" id="PS51762"/>
    </source>
</evidence>
<dbReference type="OrthoDB" id="25131at2759"/>
<dbReference type="EMBL" id="KQ474073">
    <property type="protein sequence ID" value="KPV77932.1"/>
    <property type="molecule type" value="Genomic_DNA"/>
</dbReference>
<dbReference type="STRING" id="578459.A0A194SBF4"/>
<feature type="chain" id="PRO_5008265584" evidence="1">
    <location>
        <begin position="23"/>
        <end position="234"/>
    </location>
</feature>
<dbReference type="PANTHER" id="PTHR38121:SF2">
    <property type="entry name" value="ACYLTRANSFERASE 3 DOMAIN-CONTAINING PROTEIN"/>
    <property type="match status" value="1"/>
</dbReference>
<evidence type="ECO:0000313" key="4">
    <source>
        <dbReference type="Proteomes" id="UP000053890"/>
    </source>
</evidence>
<dbReference type="OMA" id="QRESWND"/>
<name>A0A194SBF4_RHOGW</name>
<dbReference type="GeneID" id="28974168"/>
<accession>A0A194SBF4</accession>
<dbReference type="CDD" id="cd00413">
    <property type="entry name" value="Glyco_hydrolase_16"/>
    <property type="match status" value="1"/>
</dbReference>
<dbReference type="InterPro" id="IPR013320">
    <property type="entry name" value="ConA-like_dom_sf"/>
</dbReference>
<organism evidence="3 4">
    <name type="scientific">Rhodotorula graminis (strain WP1)</name>
    <dbReference type="NCBI Taxonomy" id="578459"/>
    <lineage>
        <taxon>Eukaryota</taxon>
        <taxon>Fungi</taxon>
        <taxon>Dikarya</taxon>
        <taxon>Basidiomycota</taxon>
        <taxon>Pucciniomycotina</taxon>
        <taxon>Microbotryomycetes</taxon>
        <taxon>Sporidiobolales</taxon>
        <taxon>Sporidiobolaceae</taxon>
        <taxon>Rhodotorula</taxon>
    </lineage>
</organism>
<keyword evidence="1" id="KW-0732">Signal</keyword>
<dbReference type="Pfam" id="PF00722">
    <property type="entry name" value="Glyco_hydro_16"/>
    <property type="match status" value="1"/>
</dbReference>
<evidence type="ECO:0000313" key="3">
    <source>
        <dbReference type="EMBL" id="KPV77932.1"/>
    </source>
</evidence>
<keyword evidence="3" id="KW-0378">Hydrolase</keyword>
<dbReference type="Gene3D" id="2.60.120.200">
    <property type="match status" value="1"/>
</dbReference>
<feature type="domain" description="GH16" evidence="2">
    <location>
        <begin position="33"/>
        <end position="234"/>
    </location>
</feature>
<protein>
    <submittedName>
        <fullName evidence="3">Glycoside hydrolase family 16 protein</fullName>
    </submittedName>
</protein>
<gene>
    <name evidence="3" type="ORF">RHOBADRAFT_40477</name>
</gene>
<dbReference type="SUPFAM" id="SSF49899">
    <property type="entry name" value="Concanavalin A-like lectins/glucanases"/>
    <property type="match status" value="1"/>
</dbReference>
<dbReference type="RefSeq" id="XP_018273981.1">
    <property type="nucleotide sequence ID" value="XM_018413719.1"/>
</dbReference>
<dbReference type="PANTHER" id="PTHR38121">
    <property type="entry name" value="GH16 DOMAIN-CONTAINING PROTEIN"/>
    <property type="match status" value="1"/>
</dbReference>
<keyword evidence="4" id="KW-1185">Reference proteome</keyword>
<dbReference type="Proteomes" id="UP000053890">
    <property type="component" value="Unassembled WGS sequence"/>
</dbReference>
<evidence type="ECO:0000256" key="1">
    <source>
        <dbReference type="SAM" id="SignalP"/>
    </source>
</evidence>
<dbReference type="AlphaFoldDB" id="A0A194SBF4"/>
<dbReference type="GO" id="GO:0004553">
    <property type="term" value="F:hydrolase activity, hydrolyzing O-glycosyl compounds"/>
    <property type="evidence" value="ECO:0007669"/>
    <property type="project" value="InterPro"/>
</dbReference>
<dbReference type="InterPro" id="IPR000757">
    <property type="entry name" value="Beta-glucanase-like"/>
</dbReference>